<organism evidence="2 3">
    <name type="scientific">Trichonephila clavata</name>
    <name type="common">Joro spider</name>
    <name type="synonym">Nephila clavata</name>
    <dbReference type="NCBI Taxonomy" id="2740835"/>
    <lineage>
        <taxon>Eukaryota</taxon>
        <taxon>Metazoa</taxon>
        <taxon>Ecdysozoa</taxon>
        <taxon>Arthropoda</taxon>
        <taxon>Chelicerata</taxon>
        <taxon>Arachnida</taxon>
        <taxon>Araneae</taxon>
        <taxon>Araneomorphae</taxon>
        <taxon>Entelegynae</taxon>
        <taxon>Araneoidea</taxon>
        <taxon>Nephilidae</taxon>
        <taxon>Trichonephila</taxon>
    </lineage>
</organism>
<accession>A0A8X6HLH8</accession>
<dbReference type="AlphaFoldDB" id="A0A8X6HLH8"/>
<keyword evidence="3" id="KW-1185">Reference proteome</keyword>
<evidence type="ECO:0000259" key="1">
    <source>
        <dbReference type="Pfam" id="PF09337"/>
    </source>
</evidence>
<proteinExistence type="predicted"/>
<reference evidence="2" key="1">
    <citation type="submission" date="2020-07" db="EMBL/GenBank/DDBJ databases">
        <title>Multicomponent nature underlies the extraordinary mechanical properties of spider dragline silk.</title>
        <authorList>
            <person name="Kono N."/>
            <person name="Nakamura H."/>
            <person name="Mori M."/>
            <person name="Yoshida Y."/>
            <person name="Ohtoshi R."/>
            <person name="Malay A.D."/>
            <person name="Moran D.A.P."/>
            <person name="Tomita M."/>
            <person name="Numata K."/>
            <person name="Arakawa K."/>
        </authorList>
    </citation>
    <scope>NUCLEOTIDE SEQUENCE</scope>
</reference>
<dbReference type="Proteomes" id="UP000887116">
    <property type="component" value="Unassembled WGS sequence"/>
</dbReference>
<name>A0A8X6HLH8_TRICU</name>
<dbReference type="EMBL" id="BMAO01008764">
    <property type="protein sequence ID" value="GFR26102.1"/>
    <property type="molecule type" value="Genomic_DNA"/>
</dbReference>
<evidence type="ECO:0000313" key="3">
    <source>
        <dbReference type="Proteomes" id="UP000887116"/>
    </source>
</evidence>
<dbReference type="PANTHER" id="PTHR47331">
    <property type="entry name" value="PHD-TYPE DOMAIN-CONTAINING PROTEIN"/>
    <property type="match status" value="1"/>
</dbReference>
<dbReference type="InterPro" id="IPR015416">
    <property type="entry name" value="Znf_H2C2_histone_UAS-bd"/>
</dbReference>
<sequence>MDVSFDVDDEMQPSVVQELKNFTVFLNPAPLPALVSSVEGEVFVKIPLGALLLLIQAESFPETGDSIKGLLTVRDQSGQRRVKTKIIERDDYYAFRHPVLLPSRHYIVYCLIRDYHLRYSHAGIQALTVIIREEFWIVGARRTIRSVVKRCVWCKAVCPVFSKTSDLFNYH</sequence>
<feature type="domain" description="Zinc finger H2C2-type histone UAS binding" evidence="1">
    <location>
        <begin position="120"/>
        <end position="155"/>
    </location>
</feature>
<protein>
    <submittedName>
        <fullName evidence="2">Integrase catalytic domain-containing protein</fullName>
    </submittedName>
</protein>
<comment type="caution">
    <text evidence="2">The sequence shown here is derived from an EMBL/GenBank/DDBJ whole genome shotgun (WGS) entry which is preliminary data.</text>
</comment>
<dbReference type="Pfam" id="PF09337">
    <property type="entry name" value="zf-H2C2"/>
    <property type="match status" value="1"/>
</dbReference>
<gene>
    <name evidence="2" type="primary">AVEN_240424_1</name>
    <name evidence="2" type="ORF">TNCT_683431</name>
</gene>
<evidence type="ECO:0000313" key="2">
    <source>
        <dbReference type="EMBL" id="GFR26102.1"/>
    </source>
</evidence>
<dbReference type="PANTHER" id="PTHR47331:SF2">
    <property type="match status" value="1"/>
</dbReference>
<dbReference type="Gene3D" id="1.10.340.70">
    <property type="match status" value="1"/>
</dbReference>
<dbReference type="OrthoDB" id="6420849at2759"/>